<comment type="caution">
    <text evidence="2">The sequence shown here is derived from an EMBL/GenBank/DDBJ whole genome shotgun (WGS) entry which is preliminary data.</text>
</comment>
<protein>
    <submittedName>
        <fullName evidence="2">Isochorismatase family protein</fullName>
    </submittedName>
</protein>
<evidence type="ECO:0000259" key="1">
    <source>
        <dbReference type="Pfam" id="PF00857"/>
    </source>
</evidence>
<proteinExistence type="predicted"/>
<keyword evidence="3" id="KW-1185">Reference proteome</keyword>
<dbReference type="InterPro" id="IPR050993">
    <property type="entry name" value="Isochorismatase_domain"/>
</dbReference>
<evidence type="ECO:0000313" key="3">
    <source>
        <dbReference type="Proteomes" id="UP000628710"/>
    </source>
</evidence>
<evidence type="ECO:0000313" key="2">
    <source>
        <dbReference type="EMBL" id="MBJ7539312.1"/>
    </source>
</evidence>
<dbReference type="Gene3D" id="3.40.50.850">
    <property type="entry name" value="Isochorismatase-like"/>
    <property type="match status" value="1"/>
</dbReference>
<dbReference type="AlphaFoldDB" id="A0A934JW21"/>
<dbReference type="SUPFAM" id="SSF52499">
    <property type="entry name" value="Isochorismatase-like hydrolases"/>
    <property type="match status" value="1"/>
</dbReference>
<name>A0A934JW21_9GAMM</name>
<feature type="domain" description="Isochorismatase-like" evidence="1">
    <location>
        <begin position="8"/>
        <end position="156"/>
    </location>
</feature>
<dbReference type="PANTHER" id="PTHR14119:SF3">
    <property type="entry name" value="ISOCHORISMATASE DOMAIN-CONTAINING PROTEIN 2"/>
    <property type="match status" value="1"/>
</dbReference>
<dbReference type="PANTHER" id="PTHR14119">
    <property type="entry name" value="HYDROLASE"/>
    <property type="match status" value="1"/>
</dbReference>
<dbReference type="Proteomes" id="UP000628710">
    <property type="component" value="Unassembled WGS sequence"/>
</dbReference>
<sequence>MLDKQKTGLIVIDIQGRLADIVYESELVIANSVKLVNGAKALNLPILWLEQTPDKIGSTVSQLKEVLDQHQPITKHTFSAGGSAEFVQAVKASSVEAWLLCGIETHICVYQTALDLLSLGYQVELVEDCVSSRTLLNKDLAITKLAGKGVTTTSLEMCLYELLGDSQAAEFKEILKLTK</sequence>
<accession>A0A934JW21</accession>
<dbReference type="InterPro" id="IPR036380">
    <property type="entry name" value="Isochorismatase-like_sf"/>
</dbReference>
<dbReference type="EMBL" id="JAEMNX010000023">
    <property type="protein sequence ID" value="MBJ7539312.1"/>
    <property type="molecule type" value="Genomic_DNA"/>
</dbReference>
<dbReference type="RefSeq" id="WP_199469717.1">
    <property type="nucleotide sequence ID" value="NZ_JAEMNX010000023.1"/>
</dbReference>
<reference evidence="2" key="1">
    <citation type="submission" date="2020-12" db="EMBL/GenBank/DDBJ databases">
        <title>Marinomonas arctica sp. nov., a psychrotolerant bacterium isolated from the Arctic.</title>
        <authorList>
            <person name="Zhang Y."/>
        </authorList>
    </citation>
    <scope>NUCLEOTIDE SEQUENCE</scope>
    <source>
        <strain evidence="2">C1424</strain>
    </source>
</reference>
<dbReference type="InterPro" id="IPR000868">
    <property type="entry name" value="Isochorismatase-like_dom"/>
</dbReference>
<organism evidence="2 3">
    <name type="scientific">Marinomonas transparens</name>
    <dbReference type="NCBI Taxonomy" id="2795388"/>
    <lineage>
        <taxon>Bacteria</taxon>
        <taxon>Pseudomonadati</taxon>
        <taxon>Pseudomonadota</taxon>
        <taxon>Gammaproteobacteria</taxon>
        <taxon>Oceanospirillales</taxon>
        <taxon>Oceanospirillaceae</taxon>
        <taxon>Marinomonas</taxon>
    </lineage>
</organism>
<dbReference type="Pfam" id="PF00857">
    <property type="entry name" value="Isochorismatase"/>
    <property type="match status" value="1"/>
</dbReference>
<gene>
    <name evidence="2" type="ORF">I8J31_16665</name>
</gene>